<reference evidence="1 2" key="1">
    <citation type="submission" date="2016-12" db="EMBL/GenBank/DDBJ databases">
        <title>The genomes of Aspergillus section Nigri reveals drivers in fungal speciation.</title>
        <authorList>
            <consortium name="DOE Joint Genome Institute"/>
            <person name="Vesth T.C."/>
            <person name="Nybo J."/>
            <person name="Theobald S."/>
            <person name="Brandl J."/>
            <person name="Frisvad J.C."/>
            <person name="Nielsen K.F."/>
            <person name="Lyhne E.K."/>
            <person name="Kogle M.E."/>
            <person name="Kuo A."/>
            <person name="Riley R."/>
            <person name="Clum A."/>
            <person name="Nolan M."/>
            <person name="Lipzen A."/>
            <person name="Salamov A."/>
            <person name="Henrissat B."/>
            <person name="Wiebenga A."/>
            <person name="De Vries R.P."/>
            <person name="Grigoriev I.V."/>
            <person name="Mortensen U.H."/>
            <person name="Andersen M.R."/>
            <person name="Baker S.E."/>
        </authorList>
    </citation>
    <scope>NUCLEOTIDE SEQUENCE [LARGE SCALE GENOMIC DNA]</scope>
    <source>
        <strain evidence="1 2">CBS 117.55</strain>
    </source>
</reference>
<sequence length="203" mass="22414">MESFGPFAYCSWTPELHDLYQVRLSAIVCTRRYAPYRAAPHAYRACLISQSASQAQSLATGDSNPQAAKTESISTSKQQHGLPFTLATIDPNTSAIDVSRTKKRYGHAVDPPQYEPLYEAIAILAFRLVTVAVRMPASARCPPYGGAMGRMGNPRLFHLRSLGPITVDAYLNRSFIRWLSAVPLPLRTPKTAGSWFVWELAPS</sequence>
<dbReference type="RefSeq" id="XP_025403200.1">
    <property type="nucleotide sequence ID" value="XM_025546286.1"/>
</dbReference>
<evidence type="ECO:0000313" key="2">
    <source>
        <dbReference type="Proteomes" id="UP000247233"/>
    </source>
</evidence>
<keyword evidence="2" id="KW-1185">Reference proteome</keyword>
<name>A0A317WZP9_9EURO</name>
<dbReference type="VEuPathDB" id="FungiDB:BO70DRAFT_392440"/>
<protein>
    <submittedName>
        <fullName evidence="1">Uncharacterized protein</fullName>
    </submittedName>
</protein>
<proteinExistence type="predicted"/>
<dbReference type="GeneID" id="37068523"/>
<organism evidence="1 2">
    <name type="scientific">Aspergillus heteromorphus CBS 117.55</name>
    <dbReference type="NCBI Taxonomy" id="1448321"/>
    <lineage>
        <taxon>Eukaryota</taxon>
        <taxon>Fungi</taxon>
        <taxon>Dikarya</taxon>
        <taxon>Ascomycota</taxon>
        <taxon>Pezizomycotina</taxon>
        <taxon>Eurotiomycetes</taxon>
        <taxon>Eurotiomycetidae</taxon>
        <taxon>Eurotiales</taxon>
        <taxon>Aspergillaceae</taxon>
        <taxon>Aspergillus</taxon>
        <taxon>Aspergillus subgen. Circumdati</taxon>
    </lineage>
</organism>
<comment type="caution">
    <text evidence="1">The sequence shown here is derived from an EMBL/GenBank/DDBJ whole genome shotgun (WGS) entry which is preliminary data.</text>
</comment>
<accession>A0A317WZP9</accession>
<gene>
    <name evidence="1" type="ORF">BO70DRAFT_392440</name>
</gene>
<evidence type="ECO:0000313" key="1">
    <source>
        <dbReference type="EMBL" id="PWY90757.1"/>
    </source>
</evidence>
<dbReference type="AlphaFoldDB" id="A0A317WZP9"/>
<dbReference type="EMBL" id="MSFL01000002">
    <property type="protein sequence ID" value="PWY90757.1"/>
    <property type="molecule type" value="Genomic_DNA"/>
</dbReference>
<dbReference type="Proteomes" id="UP000247233">
    <property type="component" value="Unassembled WGS sequence"/>
</dbReference>